<keyword evidence="5 6" id="KW-0804">Transcription</keyword>
<proteinExistence type="inferred from homology"/>
<dbReference type="AlphaFoldDB" id="A0A4P7PUH4"/>
<dbReference type="KEGG" id="fsn:GS03_02130"/>
<gene>
    <name evidence="9" type="primary">rpoE_2</name>
    <name evidence="9" type="ORF">GS03_02130</name>
</gene>
<evidence type="ECO:0000256" key="6">
    <source>
        <dbReference type="RuleBase" id="RU000716"/>
    </source>
</evidence>
<dbReference type="SUPFAM" id="SSF88946">
    <property type="entry name" value="Sigma2 domain of RNA polymerase sigma factors"/>
    <property type="match status" value="1"/>
</dbReference>
<feature type="domain" description="RNA polymerase sigma factor 70 region 4 type 2" evidence="8">
    <location>
        <begin position="120"/>
        <end position="164"/>
    </location>
</feature>
<reference evidence="9 10" key="1">
    <citation type="submission" date="2019-04" db="EMBL/GenBank/DDBJ databases">
        <title>Flavobacterium sp. GS03.</title>
        <authorList>
            <person name="Kim H."/>
        </authorList>
    </citation>
    <scope>NUCLEOTIDE SEQUENCE [LARGE SCALE GENOMIC DNA]</scope>
    <source>
        <strain evidence="9 10">GS03</strain>
    </source>
</reference>
<feature type="domain" description="RNA polymerase sigma-70 region 2" evidence="7">
    <location>
        <begin position="11"/>
        <end position="77"/>
    </location>
</feature>
<dbReference type="Proteomes" id="UP000296862">
    <property type="component" value="Chromosome"/>
</dbReference>
<dbReference type="EMBL" id="CP038810">
    <property type="protein sequence ID" value="QBZ98621.1"/>
    <property type="molecule type" value="Genomic_DNA"/>
</dbReference>
<dbReference type="Pfam" id="PF04542">
    <property type="entry name" value="Sigma70_r2"/>
    <property type="match status" value="1"/>
</dbReference>
<evidence type="ECO:0000256" key="2">
    <source>
        <dbReference type="ARBA" id="ARBA00023015"/>
    </source>
</evidence>
<dbReference type="InterPro" id="IPR013324">
    <property type="entry name" value="RNA_pol_sigma_r3/r4-like"/>
</dbReference>
<keyword evidence="3 6" id="KW-0731">Sigma factor</keyword>
<organism evidence="9 10">
    <name type="scientific">Flavobacterium sangjuense</name>
    <dbReference type="NCBI Taxonomy" id="2518177"/>
    <lineage>
        <taxon>Bacteria</taxon>
        <taxon>Pseudomonadati</taxon>
        <taxon>Bacteroidota</taxon>
        <taxon>Flavobacteriia</taxon>
        <taxon>Flavobacteriales</taxon>
        <taxon>Flavobacteriaceae</taxon>
        <taxon>Flavobacterium</taxon>
    </lineage>
</organism>
<dbReference type="InterPro" id="IPR013249">
    <property type="entry name" value="RNA_pol_sigma70_r4_t2"/>
</dbReference>
<dbReference type="PANTHER" id="PTHR43133:SF8">
    <property type="entry name" value="RNA POLYMERASE SIGMA FACTOR HI_1459-RELATED"/>
    <property type="match status" value="1"/>
</dbReference>
<dbReference type="InterPro" id="IPR007627">
    <property type="entry name" value="RNA_pol_sigma70_r2"/>
</dbReference>
<dbReference type="Pfam" id="PF08281">
    <property type="entry name" value="Sigma70_r4_2"/>
    <property type="match status" value="1"/>
</dbReference>
<evidence type="ECO:0000313" key="9">
    <source>
        <dbReference type="EMBL" id="QBZ98621.1"/>
    </source>
</evidence>
<dbReference type="GO" id="GO:0016987">
    <property type="term" value="F:sigma factor activity"/>
    <property type="evidence" value="ECO:0007669"/>
    <property type="project" value="UniProtKB-KW"/>
</dbReference>
<accession>A0A4P7PUH4</accession>
<keyword evidence="2 6" id="KW-0805">Transcription regulation</keyword>
<evidence type="ECO:0000256" key="5">
    <source>
        <dbReference type="ARBA" id="ARBA00023163"/>
    </source>
</evidence>
<evidence type="ECO:0000256" key="1">
    <source>
        <dbReference type="ARBA" id="ARBA00010641"/>
    </source>
</evidence>
<dbReference type="CDD" id="cd06171">
    <property type="entry name" value="Sigma70_r4"/>
    <property type="match status" value="1"/>
</dbReference>
<dbReference type="InterPro" id="IPR036388">
    <property type="entry name" value="WH-like_DNA-bd_sf"/>
</dbReference>
<dbReference type="GO" id="GO:0003677">
    <property type="term" value="F:DNA binding"/>
    <property type="evidence" value="ECO:0007669"/>
    <property type="project" value="UniProtKB-KW"/>
</dbReference>
<keyword evidence="4 6" id="KW-0238">DNA-binding</keyword>
<evidence type="ECO:0000259" key="7">
    <source>
        <dbReference type="Pfam" id="PF04542"/>
    </source>
</evidence>
<dbReference type="GO" id="GO:0006352">
    <property type="term" value="P:DNA-templated transcription initiation"/>
    <property type="evidence" value="ECO:0007669"/>
    <property type="project" value="InterPro"/>
</dbReference>
<evidence type="ECO:0000259" key="8">
    <source>
        <dbReference type="Pfam" id="PF08281"/>
    </source>
</evidence>
<keyword evidence="10" id="KW-1185">Reference proteome</keyword>
<dbReference type="InterPro" id="IPR000838">
    <property type="entry name" value="RNA_pol_sigma70_ECF_CS"/>
</dbReference>
<evidence type="ECO:0000256" key="4">
    <source>
        <dbReference type="ARBA" id="ARBA00023125"/>
    </source>
</evidence>
<comment type="similarity">
    <text evidence="1 6">Belongs to the sigma-70 factor family. ECF subfamily.</text>
</comment>
<protein>
    <recommendedName>
        <fullName evidence="6">RNA polymerase sigma factor</fullName>
    </recommendedName>
</protein>
<evidence type="ECO:0000256" key="3">
    <source>
        <dbReference type="ARBA" id="ARBA00023082"/>
    </source>
</evidence>
<dbReference type="InterPro" id="IPR039425">
    <property type="entry name" value="RNA_pol_sigma-70-like"/>
</dbReference>
<dbReference type="SUPFAM" id="SSF88659">
    <property type="entry name" value="Sigma3 and sigma4 domains of RNA polymerase sigma factors"/>
    <property type="match status" value="1"/>
</dbReference>
<dbReference type="NCBIfam" id="TIGR02937">
    <property type="entry name" value="sigma70-ECF"/>
    <property type="match status" value="1"/>
</dbReference>
<sequence>MIENQFLFEKLYHEYKTLVFNVALNYLQNVEDAEEITQDVFVKVYNSLENFNQKSSHKTWIYRITINQCLDYIKQKNSQKRFFIFGKKSQNEQEYLNTATFEHPGILMENQEDAAILFSFINTLTENQKTAFLLSKLDGLSNPEISEIMQLSISSVESLVFRAKVVLQDKLSEKFNNYRKKK</sequence>
<name>A0A4P7PUH4_9FLAO</name>
<dbReference type="InterPro" id="IPR014284">
    <property type="entry name" value="RNA_pol_sigma-70_dom"/>
</dbReference>
<dbReference type="Gene3D" id="1.10.1740.10">
    <property type="match status" value="1"/>
</dbReference>
<evidence type="ECO:0000313" key="10">
    <source>
        <dbReference type="Proteomes" id="UP000296862"/>
    </source>
</evidence>
<dbReference type="OrthoDB" id="1027298at2"/>
<dbReference type="RefSeq" id="WP_136152513.1">
    <property type="nucleotide sequence ID" value="NZ_CP038810.1"/>
</dbReference>
<dbReference type="PANTHER" id="PTHR43133">
    <property type="entry name" value="RNA POLYMERASE ECF-TYPE SIGMA FACTO"/>
    <property type="match status" value="1"/>
</dbReference>
<dbReference type="PROSITE" id="PS01063">
    <property type="entry name" value="SIGMA70_ECF"/>
    <property type="match status" value="1"/>
</dbReference>
<dbReference type="Gene3D" id="1.10.10.10">
    <property type="entry name" value="Winged helix-like DNA-binding domain superfamily/Winged helix DNA-binding domain"/>
    <property type="match status" value="1"/>
</dbReference>
<dbReference type="InterPro" id="IPR013325">
    <property type="entry name" value="RNA_pol_sigma_r2"/>
</dbReference>